<organism evidence="1 2">
    <name type="scientific">Psophocarpus tetragonolobus</name>
    <name type="common">Winged bean</name>
    <name type="synonym">Dolichos tetragonolobus</name>
    <dbReference type="NCBI Taxonomy" id="3891"/>
    <lineage>
        <taxon>Eukaryota</taxon>
        <taxon>Viridiplantae</taxon>
        <taxon>Streptophyta</taxon>
        <taxon>Embryophyta</taxon>
        <taxon>Tracheophyta</taxon>
        <taxon>Spermatophyta</taxon>
        <taxon>Magnoliopsida</taxon>
        <taxon>eudicotyledons</taxon>
        <taxon>Gunneridae</taxon>
        <taxon>Pentapetalae</taxon>
        <taxon>rosids</taxon>
        <taxon>fabids</taxon>
        <taxon>Fabales</taxon>
        <taxon>Fabaceae</taxon>
        <taxon>Papilionoideae</taxon>
        <taxon>50 kb inversion clade</taxon>
        <taxon>NPAAA clade</taxon>
        <taxon>indigoferoid/millettioid clade</taxon>
        <taxon>Phaseoleae</taxon>
        <taxon>Psophocarpus</taxon>
    </lineage>
</organism>
<evidence type="ECO:0000313" key="1">
    <source>
        <dbReference type="EMBL" id="KAK7400649.1"/>
    </source>
</evidence>
<dbReference type="Proteomes" id="UP001386955">
    <property type="component" value="Unassembled WGS sequence"/>
</dbReference>
<evidence type="ECO:0000313" key="2">
    <source>
        <dbReference type="Proteomes" id="UP001386955"/>
    </source>
</evidence>
<accession>A0AAN9SM66</accession>
<protein>
    <submittedName>
        <fullName evidence="1">Uncharacterized protein</fullName>
    </submittedName>
</protein>
<reference evidence="1 2" key="1">
    <citation type="submission" date="2024-01" db="EMBL/GenBank/DDBJ databases">
        <title>The genomes of 5 underutilized Papilionoideae crops provide insights into root nodulation and disease resistanc.</title>
        <authorList>
            <person name="Jiang F."/>
        </authorList>
    </citation>
    <scope>NUCLEOTIDE SEQUENCE [LARGE SCALE GENOMIC DNA]</scope>
    <source>
        <strain evidence="1">DUOXIRENSHENG_FW03</strain>
        <tissue evidence="1">Leaves</tissue>
    </source>
</reference>
<keyword evidence="2" id="KW-1185">Reference proteome</keyword>
<sequence length="70" mass="7511">MDETVQQQTKKAPGVDNIPVNKKVDADSVAIDEHAISSFGMKAKTGKGSDLKQTIDCAVILKGNDYSFVN</sequence>
<gene>
    <name evidence="1" type="ORF">VNO78_11888</name>
</gene>
<comment type="caution">
    <text evidence="1">The sequence shown here is derived from an EMBL/GenBank/DDBJ whole genome shotgun (WGS) entry which is preliminary data.</text>
</comment>
<proteinExistence type="predicted"/>
<dbReference type="AlphaFoldDB" id="A0AAN9SM66"/>
<dbReference type="EMBL" id="JAYMYS010000003">
    <property type="protein sequence ID" value="KAK7400649.1"/>
    <property type="molecule type" value="Genomic_DNA"/>
</dbReference>
<name>A0AAN9SM66_PSOTE</name>